<dbReference type="InterPro" id="IPR047122">
    <property type="entry name" value="Trans-enoyl_RdTase-like"/>
</dbReference>
<dbReference type="InterPro" id="IPR036291">
    <property type="entry name" value="NAD(P)-bd_dom_sf"/>
</dbReference>
<dbReference type="RefSeq" id="XP_001597616.1">
    <property type="nucleotide sequence ID" value="XM_001597566.1"/>
</dbReference>
<dbReference type="OrthoDB" id="9992527at2759"/>
<comment type="similarity">
    <text evidence="1">Belongs to the zinc-containing alcohol dehydrogenase family.</text>
</comment>
<dbReference type="SUPFAM" id="SSF50129">
    <property type="entry name" value="GroES-like"/>
    <property type="match status" value="1"/>
</dbReference>
<evidence type="ECO:0000259" key="3">
    <source>
        <dbReference type="SMART" id="SM00829"/>
    </source>
</evidence>
<proteinExistence type="inferred from homology"/>
<dbReference type="InterPro" id="IPR011032">
    <property type="entry name" value="GroES-like_sf"/>
</dbReference>
<sequence length="345" mass="36731">MKGVIIASANAPWQVVDDLEKPVPGKHQILVKSLITGINPLDNLMRTTGLLIPSYPMVLGCDASGVVVETGSEVSKFRVGDAVFGCTRPGVVGCGTFQEFHLMDEKLAFKRPENVSLEEAATIGAGLLTAAISLDQGNDIMYPASRENQPEWFIVLGGASNVGQYGIKLAKLSGYQVLASCSDSSVDVAKSAGADATFDYKQPIENQLPEIESITSGDFAGIFDASAASSVVALAALNTKSTAKTQKKTFSTTNNWDPIEEQKEISIYQVNLALIGNYGEPAGDALNHAVEKLIPRLESLLWKELLEPNEGEIVATGFAGVSFGVDLLTKNGIRGKKVLVKLQDL</sequence>
<dbReference type="Pfam" id="PF08240">
    <property type="entry name" value="ADH_N"/>
    <property type="match status" value="1"/>
</dbReference>
<evidence type="ECO:0000256" key="1">
    <source>
        <dbReference type="ARBA" id="ARBA00008072"/>
    </source>
</evidence>
<feature type="domain" description="Enoyl reductase (ER)" evidence="3">
    <location>
        <begin position="7"/>
        <end position="339"/>
    </location>
</feature>
<protein>
    <recommendedName>
        <fullName evidence="3">Enoyl reductase (ER) domain-containing protein</fullName>
    </recommendedName>
</protein>
<dbReference type="GO" id="GO:0016651">
    <property type="term" value="F:oxidoreductase activity, acting on NAD(P)H"/>
    <property type="evidence" value="ECO:0007669"/>
    <property type="project" value="InterPro"/>
</dbReference>
<dbReference type="EMBL" id="CP017814">
    <property type="protein sequence ID" value="APA05816.1"/>
    <property type="molecule type" value="Genomic_DNA"/>
</dbReference>
<dbReference type="InterPro" id="IPR020843">
    <property type="entry name" value="ER"/>
</dbReference>
<evidence type="ECO:0000313" key="5">
    <source>
        <dbReference type="Proteomes" id="UP000177798"/>
    </source>
</evidence>
<keyword evidence="2" id="KW-0560">Oxidoreductase</keyword>
<dbReference type="PANTHER" id="PTHR45348:SF2">
    <property type="entry name" value="ZINC-TYPE ALCOHOL DEHYDROGENASE-LIKE PROTEIN C2E1P3.01"/>
    <property type="match status" value="1"/>
</dbReference>
<dbReference type="InterPro" id="IPR013154">
    <property type="entry name" value="ADH-like_N"/>
</dbReference>
<dbReference type="SMART" id="SM00829">
    <property type="entry name" value="PKS_ER"/>
    <property type="match status" value="1"/>
</dbReference>
<dbReference type="Proteomes" id="UP000177798">
    <property type="component" value="Chromosome 1"/>
</dbReference>
<evidence type="ECO:0000313" key="4">
    <source>
        <dbReference type="EMBL" id="APA05816.1"/>
    </source>
</evidence>
<organism evidence="4 5">
    <name type="scientific">Sclerotinia sclerotiorum (strain ATCC 18683 / 1980 / Ss-1)</name>
    <name type="common">White mold</name>
    <name type="synonym">Whetzelinia sclerotiorum</name>
    <dbReference type="NCBI Taxonomy" id="665079"/>
    <lineage>
        <taxon>Eukaryota</taxon>
        <taxon>Fungi</taxon>
        <taxon>Dikarya</taxon>
        <taxon>Ascomycota</taxon>
        <taxon>Pezizomycotina</taxon>
        <taxon>Leotiomycetes</taxon>
        <taxon>Helotiales</taxon>
        <taxon>Sclerotiniaceae</taxon>
        <taxon>Sclerotinia</taxon>
    </lineage>
</organism>
<dbReference type="SUPFAM" id="SSF51735">
    <property type="entry name" value="NAD(P)-binding Rossmann-fold domains"/>
    <property type="match status" value="1"/>
</dbReference>
<reference evidence="5" key="1">
    <citation type="journal article" date="2017" name="Genome Biol. Evol.">
        <title>The complete genome sequence of the phytopathogenic fungus Sclerotinia sclerotiorum reveals insights into the genome architecture of broad host range pathogens.</title>
        <authorList>
            <person name="Derbyshire M."/>
            <person name="Denton-Giles M."/>
            <person name="Hegedus D."/>
            <person name="Seifbarghy S."/>
            <person name="Rollins J."/>
            <person name="van Kan J."/>
            <person name="Seidl M.F."/>
            <person name="Faino L."/>
            <person name="Mbengue M."/>
            <person name="Navaud O."/>
            <person name="Raffaele S."/>
            <person name="Hammond-Kosack K."/>
            <person name="Heard S."/>
            <person name="Oliver R."/>
        </authorList>
    </citation>
    <scope>NUCLEOTIDE SEQUENCE [LARGE SCALE GENOMIC DNA]</scope>
    <source>
        <strain evidence="5">ATCC 18683 / 1980 / Ss-1</strain>
    </source>
</reference>
<dbReference type="Gene3D" id="3.40.50.720">
    <property type="entry name" value="NAD(P)-binding Rossmann-like Domain"/>
    <property type="match status" value="1"/>
</dbReference>
<accession>A0A1D9PT27</accession>
<dbReference type="KEGG" id="ssl:SS1G_01812"/>
<evidence type="ECO:0000256" key="2">
    <source>
        <dbReference type="ARBA" id="ARBA00023002"/>
    </source>
</evidence>
<dbReference type="VEuPathDB" id="FungiDB:sscle_01g005860"/>
<name>A0A1D9PT27_SCLS1</name>
<dbReference type="OMA" id="YNSGQEY"/>
<dbReference type="CDD" id="cd08249">
    <property type="entry name" value="enoyl_reductase_like"/>
    <property type="match status" value="1"/>
</dbReference>
<dbReference type="PANTHER" id="PTHR45348">
    <property type="entry name" value="HYPOTHETICAL OXIDOREDUCTASE (EUROFUNG)"/>
    <property type="match status" value="1"/>
</dbReference>
<dbReference type="Gene3D" id="3.90.180.10">
    <property type="entry name" value="Medium-chain alcohol dehydrogenases, catalytic domain"/>
    <property type="match status" value="1"/>
</dbReference>
<gene>
    <name evidence="4" type="ORF">sscle_01g005860</name>
</gene>
<dbReference type="AlphaFoldDB" id="A0A1D9PT27"/>